<name>A0AAW7M3L8_9MICO</name>
<sequence length="178" mass="19450">MDHQPTRPSAPTNLRHPDLDQLDERILWELMRDAQITNAALAARLHVSPSTTHARVRALKEAGVIRSSHVSVDYAALGLDVQGIVYVRLRAQARPQIKAYARKVIRLPNVLSVTFMGGEVDFLIHVACTGTAQLRDFVAEELSMDPAVASTHTNIVFEHLTGLEHLGGGGFAAMRGEA</sequence>
<dbReference type="InterPro" id="IPR000485">
    <property type="entry name" value="AsnC-type_HTH_dom"/>
</dbReference>
<reference evidence="6" key="1">
    <citation type="submission" date="2023-06" db="EMBL/GenBank/DDBJ databases">
        <title>Sysu t00039.</title>
        <authorList>
            <person name="Gao L."/>
            <person name="Fang B.-Z."/>
            <person name="Li W.-J."/>
        </authorList>
    </citation>
    <scope>NUCLEOTIDE SEQUENCE</scope>
    <source>
        <strain evidence="6">SYSU T00039</strain>
    </source>
</reference>
<dbReference type="SUPFAM" id="SSF54909">
    <property type="entry name" value="Dimeric alpha+beta barrel"/>
    <property type="match status" value="1"/>
</dbReference>
<dbReference type="EMBL" id="JAUHPX010000003">
    <property type="protein sequence ID" value="MDN4487735.1"/>
    <property type="molecule type" value="Genomic_DNA"/>
</dbReference>
<evidence type="ECO:0000313" key="6">
    <source>
        <dbReference type="EMBL" id="MDN4487735.1"/>
    </source>
</evidence>
<dbReference type="GO" id="GO:0005829">
    <property type="term" value="C:cytosol"/>
    <property type="evidence" value="ECO:0007669"/>
    <property type="project" value="TreeGrafter"/>
</dbReference>
<dbReference type="Pfam" id="PF01037">
    <property type="entry name" value="AsnC_trans_reg"/>
    <property type="match status" value="1"/>
</dbReference>
<dbReference type="PANTHER" id="PTHR30154">
    <property type="entry name" value="LEUCINE-RESPONSIVE REGULATORY PROTEIN"/>
    <property type="match status" value="1"/>
</dbReference>
<dbReference type="Pfam" id="PF13412">
    <property type="entry name" value="HTH_24"/>
    <property type="match status" value="1"/>
</dbReference>
<dbReference type="PANTHER" id="PTHR30154:SF54">
    <property type="entry name" value="POSSIBLE TRANSCRIPTIONAL REGULATORY PROTEIN (PROBABLY LRP_ASNC-FAMILY)"/>
    <property type="match status" value="1"/>
</dbReference>
<evidence type="ECO:0000256" key="3">
    <source>
        <dbReference type="ARBA" id="ARBA00023163"/>
    </source>
</evidence>
<dbReference type="InterPro" id="IPR036388">
    <property type="entry name" value="WH-like_DNA-bd_sf"/>
</dbReference>
<evidence type="ECO:0000313" key="7">
    <source>
        <dbReference type="Proteomes" id="UP001172737"/>
    </source>
</evidence>
<dbReference type="Proteomes" id="UP001172756">
    <property type="component" value="Unassembled WGS sequence"/>
</dbReference>
<evidence type="ECO:0000256" key="1">
    <source>
        <dbReference type="ARBA" id="ARBA00023015"/>
    </source>
</evidence>
<organism evidence="6 7">
    <name type="scientific">Demequina lignilytica</name>
    <dbReference type="NCBI Taxonomy" id="3051663"/>
    <lineage>
        <taxon>Bacteria</taxon>
        <taxon>Bacillati</taxon>
        <taxon>Actinomycetota</taxon>
        <taxon>Actinomycetes</taxon>
        <taxon>Micrococcales</taxon>
        <taxon>Demequinaceae</taxon>
        <taxon>Demequina</taxon>
    </lineage>
</organism>
<dbReference type="EMBL" id="JAUHQB010000004">
    <property type="protein sequence ID" value="MDN4483465.1"/>
    <property type="molecule type" value="Genomic_DNA"/>
</dbReference>
<protein>
    <submittedName>
        <fullName evidence="6">Lrp/AsnC family transcriptional regulator</fullName>
    </submittedName>
</protein>
<dbReference type="RefSeq" id="WP_301144530.1">
    <property type="nucleotide sequence ID" value="NZ_JAUHPX010000003.1"/>
</dbReference>
<evidence type="ECO:0000259" key="4">
    <source>
        <dbReference type="PROSITE" id="PS50956"/>
    </source>
</evidence>
<comment type="caution">
    <text evidence="6">The sequence shown here is derived from an EMBL/GenBank/DDBJ whole genome shotgun (WGS) entry which is preliminary data.</text>
</comment>
<dbReference type="InterPro" id="IPR011991">
    <property type="entry name" value="ArsR-like_HTH"/>
</dbReference>
<evidence type="ECO:0000256" key="2">
    <source>
        <dbReference type="ARBA" id="ARBA00023125"/>
    </source>
</evidence>
<keyword evidence="2" id="KW-0238">DNA-binding</keyword>
<accession>A0AAW7M3L8</accession>
<evidence type="ECO:0000313" key="5">
    <source>
        <dbReference type="EMBL" id="MDN4483465.1"/>
    </source>
</evidence>
<dbReference type="Gene3D" id="3.30.70.920">
    <property type="match status" value="1"/>
</dbReference>
<dbReference type="InterPro" id="IPR019888">
    <property type="entry name" value="Tscrpt_reg_AsnC-like"/>
</dbReference>
<evidence type="ECO:0000313" key="8">
    <source>
        <dbReference type="Proteomes" id="UP001172756"/>
    </source>
</evidence>
<dbReference type="InterPro" id="IPR011008">
    <property type="entry name" value="Dimeric_a/b-barrel"/>
</dbReference>
<reference evidence="5 8" key="2">
    <citation type="submission" date="2023-06" db="EMBL/GenBank/DDBJ databases">
        <title>SYSU T0a273.</title>
        <authorList>
            <person name="Gao L."/>
            <person name="Fang B.-Z."/>
            <person name="Li W.-J."/>
        </authorList>
    </citation>
    <scope>NUCLEOTIDE SEQUENCE [LARGE SCALE GENOMIC DNA]</scope>
    <source>
        <strain evidence="5 8">SYSU T0a273</strain>
    </source>
</reference>
<keyword evidence="3" id="KW-0804">Transcription</keyword>
<dbReference type="AlphaFoldDB" id="A0AAW7M3L8"/>
<dbReference type="InterPro" id="IPR019887">
    <property type="entry name" value="Tscrpt_reg_AsnC/Lrp_C"/>
</dbReference>
<dbReference type="Proteomes" id="UP001172737">
    <property type="component" value="Unassembled WGS sequence"/>
</dbReference>
<dbReference type="SMART" id="SM00344">
    <property type="entry name" value="HTH_ASNC"/>
    <property type="match status" value="1"/>
</dbReference>
<keyword evidence="1" id="KW-0805">Transcription regulation</keyword>
<dbReference type="CDD" id="cd00090">
    <property type="entry name" value="HTH_ARSR"/>
    <property type="match status" value="1"/>
</dbReference>
<dbReference type="GO" id="GO:0043565">
    <property type="term" value="F:sequence-specific DNA binding"/>
    <property type="evidence" value="ECO:0007669"/>
    <property type="project" value="InterPro"/>
</dbReference>
<proteinExistence type="predicted"/>
<dbReference type="PRINTS" id="PR00033">
    <property type="entry name" value="HTHASNC"/>
</dbReference>
<dbReference type="GO" id="GO:0043200">
    <property type="term" value="P:response to amino acid"/>
    <property type="evidence" value="ECO:0007669"/>
    <property type="project" value="TreeGrafter"/>
</dbReference>
<gene>
    <name evidence="5" type="ORF">QQ002_07950</name>
    <name evidence="6" type="ORF">QQX10_06090</name>
</gene>
<dbReference type="SUPFAM" id="SSF46785">
    <property type="entry name" value="Winged helix' DNA-binding domain"/>
    <property type="match status" value="1"/>
</dbReference>
<keyword evidence="7" id="KW-1185">Reference proteome</keyword>
<dbReference type="PROSITE" id="PS50956">
    <property type="entry name" value="HTH_ASNC_2"/>
    <property type="match status" value="1"/>
</dbReference>
<dbReference type="InterPro" id="IPR036390">
    <property type="entry name" value="WH_DNA-bd_sf"/>
</dbReference>
<dbReference type="Gene3D" id="1.10.10.10">
    <property type="entry name" value="Winged helix-like DNA-binding domain superfamily/Winged helix DNA-binding domain"/>
    <property type="match status" value="1"/>
</dbReference>
<feature type="domain" description="HTH asnC-type" evidence="4">
    <location>
        <begin position="19"/>
        <end position="80"/>
    </location>
</feature>